<dbReference type="UniPathway" id="UPA00538">
    <property type="reaction ID" value="UER00593"/>
</dbReference>
<comment type="caution">
    <text evidence="11">The sequence shown here is derived from an EMBL/GenBank/DDBJ whole genome shotgun (WGS) entry which is preliminary data.</text>
</comment>
<feature type="domain" description="Radical SAM core" evidence="10">
    <location>
        <begin position="47"/>
        <end position="263"/>
    </location>
</feature>
<dbReference type="NCBIfam" id="NF009544">
    <property type="entry name" value="PRK12928.1"/>
    <property type="match status" value="1"/>
</dbReference>
<dbReference type="InterPro" id="IPR003698">
    <property type="entry name" value="Lipoyl_synth"/>
</dbReference>
<sequence length="285" mass="31911">MIEKPKWLKEKLNTDRSKLSDIKVMLRSLRLHTVCEEARCPNVGECFASRTATFMILGNVCTRRCRFCAVSKGIPGSPDPKEPENISNAVHILQLRHAVITSVTRDDLDDGGASQFVDVVRELRKNCPDTTVELLIPDLNGNWKALEKIVREHPDVLNHNVETVPSLYDKVRPGAAYGRSIELLRRVKEIDSTIVTKSGIMVGLGENEEEVRYVIDDLLEAGCSMLTIGQYLQPSHDHLPVVDYVPPEKFESFKTFALEMGFLFVASGPLVRSSYHAAMGFSSLR</sequence>
<accession>A0A101HSC5</accession>
<dbReference type="SMART" id="SM00729">
    <property type="entry name" value="Elp3"/>
    <property type="match status" value="1"/>
</dbReference>
<comment type="subcellular location">
    <subcellularLocation>
        <location evidence="9">Cytoplasm</location>
    </subcellularLocation>
</comment>
<dbReference type="PANTHER" id="PTHR10949:SF0">
    <property type="entry name" value="LIPOYL SYNTHASE, MITOCHONDRIAL"/>
    <property type="match status" value="1"/>
</dbReference>
<dbReference type="Gene3D" id="3.20.20.70">
    <property type="entry name" value="Aldolase class I"/>
    <property type="match status" value="1"/>
</dbReference>
<proteinExistence type="inferred from homology"/>
<keyword evidence="4 9" id="KW-0949">S-adenosyl-L-methionine</keyword>
<feature type="binding site" evidence="9">
    <location>
        <position position="46"/>
    </location>
    <ligand>
        <name>[4Fe-4S] cluster</name>
        <dbReference type="ChEBI" id="CHEBI:49883"/>
        <label>1</label>
    </ligand>
</feature>
<evidence type="ECO:0000256" key="5">
    <source>
        <dbReference type="ARBA" id="ARBA00022723"/>
    </source>
</evidence>
<keyword evidence="6 9" id="KW-0408">Iron</keyword>
<dbReference type="GO" id="GO:0051539">
    <property type="term" value="F:4 iron, 4 sulfur cluster binding"/>
    <property type="evidence" value="ECO:0007669"/>
    <property type="project" value="UniProtKB-UniRule"/>
</dbReference>
<dbReference type="PIRSF" id="PIRSF005963">
    <property type="entry name" value="Lipoyl_synth"/>
    <property type="match status" value="1"/>
</dbReference>
<dbReference type="SFLD" id="SFLDF00271">
    <property type="entry name" value="lipoyl_synthase"/>
    <property type="match status" value="1"/>
</dbReference>
<dbReference type="InterPro" id="IPR031691">
    <property type="entry name" value="LIAS_N"/>
</dbReference>
<dbReference type="InterPro" id="IPR013785">
    <property type="entry name" value="Aldolase_TIM"/>
</dbReference>
<evidence type="ECO:0000259" key="10">
    <source>
        <dbReference type="PROSITE" id="PS51918"/>
    </source>
</evidence>
<evidence type="ECO:0000256" key="7">
    <source>
        <dbReference type="ARBA" id="ARBA00023014"/>
    </source>
</evidence>
<dbReference type="GO" id="GO:0046872">
    <property type="term" value="F:metal ion binding"/>
    <property type="evidence" value="ECO:0007669"/>
    <property type="project" value="UniProtKB-KW"/>
</dbReference>
<feature type="binding site" evidence="9">
    <location>
        <position position="65"/>
    </location>
    <ligand>
        <name>[4Fe-4S] cluster</name>
        <dbReference type="ChEBI" id="CHEBI:49883"/>
        <label>2</label>
        <note>4Fe-4S-S-AdoMet</note>
    </ligand>
</feature>
<comment type="catalytic activity">
    <reaction evidence="8 9">
        <text>[[Fe-S] cluster scaffold protein carrying a second [4Fe-4S](2+) cluster] + N(6)-octanoyl-L-lysyl-[protein] + 2 oxidized [2Fe-2S]-[ferredoxin] + 2 S-adenosyl-L-methionine + 4 H(+) = [[Fe-S] cluster scaffold protein] + N(6)-[(R)-dihydrolipoyl]-L-lysyl-[protein] + 4 Fe(3+) + 2 hydrogen sulfide + 2 5'-deoxyadenosine + 2 L-methionine + 2 reduced [2Fe-2S]-[ferredoxin]</text>
        <dbReference type="Rhea" id="RHEA:16585"/>
        <dbReference type="Rhea" id="RHEA-COMP:9928"/>
        <dbReference type="Rhea" id="RHEA-COMP:10000"/>
        <dbReference type="Rhea" id="RHEA-COMP:10001"/>
        <dbReference type="Rhea" id="RHEA-COMP:10475"/>
        <dbReference type="Rhea" id="RHEA-COMP:14568"/>
        <dbReference type="Rhea" id="RHEA-COMP:14569"/>
        <dbReference type="ChEBI" id="CHEBI:15378"/>
        <dbReference type="ChEBI" id="CHEBI:17319"/>
        <dbReference type="ChEBI" id="CHEBI:29034"/>
        <dbReference type="ChEBI" id="CHEBI:29919"/>
        <dbReference type="ChEBI" id="CHEBI:33722"/>
        <dbReference type="ChEBI" id="CHEBI:33737"/>
        <dbReference type="ChEBI" id="CHEBI:33738"/>
        <dbReference type="ChEBI" id="CHEBI:57844"/>
        <dbReference type="ChEBI" id="CHEBI:59789"/>
        <dbReference type="ChEBI" id="CHEBI:78809"/>
        <dbReference type="ChEBI" id="CHEBI:83100"/>
        <dbReference type="EC" id="2.8.1.8"/>
    </reaction>
</comment>
<dbReference type="SUPFAM" id="SSF102114">
    <property type="entry name" value="Radical SAM enzymes"/>
    <property type="match status" value="1"/>
</dbReference>
<evidence type="ECO:0000313" key="12">
    <source>
        <dbReference type="Proteomes" id="UP000054092"/>
    </source>
</evidence>
<comment type="pathway">
    <text evidence="9">Protein modification; protein lipoylation via endogenous pathway; protein N(6)-(lipoyl)lysine from octanoyl-[acyl-carrier-protein]: step 2/2.</text>
</comment>
<feature type="binding site" evidence="9">
    <location>
        <position position="40"/>
    </location>
    <ligand>
        <name>[4Fe-4S] cluster</name>
        <dbReference type="ChEBI" id="CHEBI:49883"/>
        <label>1</label>
    </ligand>
</feature>
<name>A0A101HSC5_9BACT</name>
<dbReference type="GO" id="GO:0005737">
    <property type="term" value="C:cytoplasm"/>
    <property type="evidence" value="ECO:0007669"/>
    <property type="project" value="UniProtKB-SubCell"/>
</dbReference>
<feature type="binding site" evidence="9">
    <location>
        <position position="61"/>
    </location>
    <ligand>
        <name>[4Fe-4S] cluster</name>
        <dbReference type="ChEBI" id="CHEBI:49883"/>
        <label>2</label>
        <note>4Fe-4S-S-AdoMet</note>
    </ligand>
</feature>
<evidence type="ECO:0000256" key="6">
    <source>
        <dbReference type="ARBA" id="ARBA00023004"/>
    </source>
</evidence>
<dbReference type="Proteomes" id="UP000054092">
    <property type="component" value="Unassembled WGS sequence"/>
</dbReference>
<feature type="binding site" evidence="9">
    <location>
        <position position="274"/>
    </location>
    <ligand>
        <name>[4Fe-4S] cluster</name>
        <dbReference type="ChEBI" id="CHEBI:49883"/>
        <label>1</label>
    </ligand>
</feature>
<keyword evidence="2 9" id="KW-0963">Cytoplasm</keyword>
<reference evidence="12" key="1">
    <citation type="journal article" date="2015" name="MBio">
        <title>Genome-Resolved Metagenomic Analysis Reveals Roles for Candidate Phyla and Other Microbial Community Members in Biogeochemical Transformations in Oil Reservoirs.</title>
        <authorList>
            <person name="Hu P."/>
            <person name="Tom L."/>
            <person name="Singh A."/>
            <person name="Thomas B.C."/>
            <person name="Baker B.J."/>
            <person name="Piceno Y.M."/>
            <person name="Andersen G.L."/>
            <person name="Banfield J.F."/>
        </authorList>
    </citation>
    <scope>NUCLEOTIDE SEQUENCE [LARGE SCALE GENOMIC DNA]</scope>
</reference>
<dbReference type="PATRIC" id="fig|1184387.3.peg.528"/>
<dbReference type="GO" id="GO:0009249">
    <property type="term" value="P:protein lipoylation"/>
    <property type="evidence" value="ECO:0007669"/>
    <property type="project" value="UniProtKB-UniRule"/>
</dbReference>
<dbReference type="EC" id="2.8.1.8" evidence="9"/>
<dbReference type="InterPro" id="IPR058240">
    <property type="entry name" value="rSAM_sf"/>
</dbReference>
<dbReference type="Pfam" id="PF16881">
    <property type="entry name" value="LIAS_N"/>
    <property type="match status" value="1"/>
</dbReference>
<keyword evidence="5 9" id="KW-0479">Metal-binding</keyword>
<feature type="binding site" evidence="9">
    <location>
        <position position="68"/>
    </location>
    <ligand>
        <name>[4Fe-4S] cluster</name>
        <dbReference type="ChEBI" id="CHEBI:49883"/>
        <label>2</label>
        <note>4Fe-4S-S-AdoMet</note>
    </ligand>
</feature>
<dbReference type="NCBIfam" id="TIGR00510">
    <property type="entry name" value="lipA"/>
    <property type="match status" value="1"/>
</dbReference>
<dbReference type="PANTHER" id="PTHR10949">
    <property type="entry name" value="LIPOYL SYNTHASE"/>
    <property type="match status" value="1"/>
</dbReference>
<feature type="binding site" evidence="9">
    <location>
        <position position="35"/>
    </location>
    <ligand>
        <name>[4Fe-4S] cluster</name>
        <dbReference type="ChEBI" id="CHEBI:49883"/>
        <label>1</label>
    </ligand>
</feature>
<keyword evidence="1 9" id="KW-0004">4Fe-4S</keyword>
<dbReference type="InterPro" id="IPR006638">
    <property type="entry name" value="Elp3/MiaA/NifB-like_rSAM"/>
</dbReference>
<dbReference type="FunFam" id="3.20.20.70:FF:000040">
    <property type="entry name" value="Lipoyl synthase"/>
    <property type="match status" value="1"/>
</dbReference>
<evidence type="ECO:0000256" key="2">
    <source>
        <dbReference type="ARBA" id="ARBA00022490"/>
    </source>
</evidence>
<evidence type="ECO:0000256" key="8">
    <source>
        <dbReference type="ARBA" id="ARBA00047326"/>
    </source>
</evidence>
<dbReference type="EMBL" id="LGGP01000022">
    <property type="protein sequence ID" value="KUK81979.1"/>
    <property type="molecule type" value="Genomic_DNA"/>
</dbReference>
<dbReference type="Pfam" id="PF04055">
    <property type="entry name" value="Radical_SAM"/>
    <property type="match status" value="1"/>
</dbReference>
<dbReference type="InterPro" id="IPR007197">
    <property type="entry name" value="rSAM"/>
</dbReference>
<evidence type="ECO:0000256" key="3">
    <source>
        <dbReference type="ARBA" id="ARBA00022679"/>
    </source>
</evidence>
<keyword evidence="7 9" id="KW-0411">Iron-sulfur</keyword>
<dbReference type="GO" id="GO:0016992">
    <property type="term" value="F:lipoate synthase activity"/>
    <property type="evidence" value="ECO:0007669"/>
    <property type="project" value="UniProtKB-UniRule"/>
</dbReference>
<protein>
    <recommendedName>
        <fullName evidence="9">Lipoyl synthase</fullName>
        <ecNumber evidence="9">2.8.1.8</ecNumber>
    </recommendedName>
    <alternativeName>
        <fullName evidence="9">Lip-syn</fullName>
        <shortName evidence="9">LS</shortName>
    </alternativeName>
    <alternativeName>
        <fullName evidence="9">Lipoate synthase</fullName>
    </alternativeName>
    <alternativeName>
        <fullName evidence="9">Lipoic acid synthase</fullName>
    </alternativeName>
    <alternativeName>
        <fullName evidence="9">Sulfur insertion protein LipA</fullName>
    </alternativeName>
</protein>
<comment type="cofactor">
    <cofactor evidence="9">
        <name>[4Fe-4S] cluster</name>
        <dbReference type="ChEBI" id="CHEBI:49883"/>
    </cofactor>
    <text evidence="9">Binds 2 [4Fe-4S] clusters per subunit. One cluster is coordinated with 3 cysteines and an exchangeable S-adenosyl-L-methionine.</text>
</comment>
<gene>
    <name evidence="9" type="primary">lipA</name>
    <name evidence="11" type="ORF">XD94_0229</name>
</gene>
<organism evidence="11 12">
    <name type="scientific">Mesotoga prima</name>
    <dbReference type="NCBI Taxonomy" id="1184387"/>
    <lineage>
        <taxon>Bacteria</taxon>
        <taxon>Thermotogati</taxon>
        <taxon>Thermotogota</taxon>
        <taxon>Thermotogae</taxon>
        <taxon>Kosmotogales</taxon>
        <taxon>Kosmotogaceae</taxon>
        <taxon>Mesotoga</taxon>
    </lineage>
</organism>
<evidence type="ECO:0000256" key="4">
    <source>
        <dbReference type="ARBA" id="ARBA00022691"/>
    </source>
</evidence>
<keyword evidence="3 9" id="KW-0808">Transferase</keyword>
<dbReference type="SFLD" id="SFLDG01058">
    <property type="entry name" value="lipoyl_synthase_like"/>
    <property type="match status" value="1"/>
</dbReference>
<dbReference type="HAMAP" id="MF_00206">
    <property type="entry name" value="Lipoyl_synth"/>
    <property type="match status" value="1"/>
</dbReference>
<dbReference type="SFLD" id="SFLDS00029">
    <property type="entry name" value="Radical_SAM"/>
    <property type="match status" value="1"/>
</dbReference>
<evidence type="ECO:0000256" key="9">
    <source>
        <dbReference type="HAMAP-Rule" id="MF_00206"/>
    </source>
</evidence>
<comment type="similarity">
    <text evidence="9">Belongs to the radical SAM superfamily. Lipoyl synthase family.</text>
</comment>
<comment type="function">
    <text evidence="9">Catalyzes the radical-mediated insertion of two sulfur atoms into the C-6 and C-8 positions of the octanoyl moiety bound to the lipoyl domains of lipoate-dependent enzymes, thereby converting the octanoylated domains into lipoylated derivatives.</text>
</comment>
<dbReference type="NCBIfam" id="NF004019">
    <property type="entry name" value="PRK05481.1"/>
    <property type="match status" value="1"/>
</dbReference>
<evidence type="ECO:0000256" key="1">
    <source>
        <dbReference type="ARBA" id="ARBA00022485"/>
    </source>
</evidence>
<dbReference type="AlphaFoldDB" id="A0A101HSC5"/>
<evidence type="ECO:0000313" key="11">
    <source>
        <dbReference type="EMBL" id="KUK81979.1"/>
    </source>
</evidence>
<dbReference type="PROSITE" id="PS51918">
    <property type="entry name" value="RADICAL_SAM"/>
    <property type="match status" value="1"/>
</dbReference>
<dbReference type="CDD" id="cd01335">
    <property type="entry name" value="Radical_SAM"/>
    <property type="match status" value="1"/>
</dbReference>